<dbReference type="AlphaFoldDB" id="A0A2N6SH45"/>
<dbReference type="EMBL" id="PNGT01000001">
    <property type="protein sequence ID" value="PMC53250.1"/>
    <property type="molecule type" value="Genomic_DNA"/>
</dbReference>
<dbReference type="Proteomes" id="UP000235670">
    <property type="component" value="Unassembled WGS sequence"/>
</dbReference>
<dbReference type="RefSeq" id="WP_102189381.1">
    <property type="nucleotide sequence ID" value="NZ_PNGT01000001.1"/>
</dbReference>
<gene>
    <name evidence="2" type="ORF">CJ218_01535</name>
</gene>
<feature type="compositionally biased region" description="Polar residues" evidence="1">
    <location>
        <begin position="50"/>
        <end position="68"/>
    </location>
</feature>
<comment type="caution">
    <text evidence="2">The sequence shown here is derived from an EMBL/GenBank/DDBJ whole genome shotgun (WGS) entry which is preliminary data.</text>
</comment>
<dbReference type="STRING" id="84135.GCA_001052115_00107"/>
<protein>
    <submittedName>
        <fullName evidence="2">Uncharacterized protein</fullName>
    </submittedName>
</protein>
<evidence type="ECO:0000313" key="3">
    <source>
        <dbReference type="Proteomes" id="UP000235670"/>
    </source>
</evidence>
<accession>A0A2N6SH45</accession>
<reference evidence="2 3" key="1">
    <citation type="submission" date="2017-09" db="EMBL/GenBank/DDBJ databases">
        <title>Bacterial strain isolated from the female urinary microbiota.</title>
        <authorList>
            <person name="Thomas-White K."/>
            <person name="Kumar N."/>
            <person name="Forster S."/>
            <person name="Putonti C."/>
            <person name="Lawley T."/>
            <person name="Wolfe A.J."/>
        </authorList>
    </citation>
    <scope>NUCLEOTIDE SEQUENCE [LARGE SCALE GENOMIC DNA]</scope>
    <source>
        <strain evidence="2 3">UMB0186</strain>
    </source>
</reference>
<evidence type="ECO:0000256" key="1">
    <source>
        <dbReference type="SAM" id="MobiDB-lite"/>
    </source>
</evidence>
<dbReference type="OrthoDB" id="2991704at2"/>
<sequence length="114" mass="13269">MSTSAIIFIIITVASFLLDNKKKKKQKKDPAKTITKTPKVKLGPIKKQNQKQVTETVHTYQRPQVKKQNYVRQTTRKIVDREQEIYSNSKIVNKDKIVNDIIFSEILSKPKSKR</sequence>
<evidence type="ECO:0000313" key="2">
    <source>
        <dbReference type="EMBL" id="PMC53250.1"/>
    </source>
</evidence>
<organism evidence="2 3">
    <name type="scientific">Gemella sanguinis</name>
    <dbReference type="NCBI Taxonomy" id="84135"/>
    <lineage>
        <taxon>Bacteria</taxon>
        <taxon>Bacillati</taxon>
        <taxon>Bacillota</taxon>
        <taxon>Bacilli</taxon>
        <taxon>Bacillales</taxon>
        <taxon>Gemellaceae</taxon>
        <taxon>Gemella</taxon>
    </lineage>
</organism>
<name>A0A2N6SH45_9BACL</name>
<proteinExistence type="predicted"/>
<feature type="region of interest" description="Disordered" evidence="1">
    <location>
        <begin position="46"/>
        <end position="68"/>
    </location>
</feature>